<proteinExistence type="inferred from homology"/>
<dbReference type="Proteomes" id="UP000028828">
    <property type="component" value="Unassembled WGS sequence"/>
</dbReference>
<dbReference type="PANTHER" id="PTHR10938">
    <property type="entry name" value="TRANSLATION INITIATION FACTOR IF-3"/>
    <property type="match status" value="1"/>
</dbReference>
<dbReference type="Gene3D" id="3.30.110.10">
    <property type="entry name" value="Translation initiation factor 3 (IF-3), C-terminal domain"/>
    <property type="match status" value="1"/>
</dbReference>
<dbReference type="EMBL" id="AEYI02001137">
    <property type="protein sequence ID" value="KFG41122.1"/>
    <property type="molecule type" value="Genomic_DNA"/>
</dbReference>
<protein>
    <submittedName>
        <fullName evidence="6">Translation initiation factor IF-3 protein</fullName>
    </submittedName>
</protein>
<feature type="domain" description="Translation initiation factor 3 C-terminal" evidence="5">
    <location>
        <begin position="433"/>
        <end position="514"/>
    </location>
</feature>
<dbReference type="AlphaFoldDB" id="A0A086K9Q4"/>
<keyword evidence="2 6" id="KW-0396">Initiation factor</keyword>
<name>A0A086K9Q4_TOXGO</name>
<sequence length="549" mass="61622">MGMQTASSMWPLIFHPSSVSAPTGRLLGRQGRDSVRCLGTLTRQDVQTGTPVRACGTEKGRGAAAEEGARGDCRRCIGRLTFFGFRLLLIRLCLIVVHNAPAGARGTALDGGKSHVTFAAQLNLRDPPFAWFPFEERRWEHLQDLRAERRGRHRTWNDWGNRKFSTSSQEGRVSLRGFYSLLKMCGLSQLIRSGNNEGIFRSEGLADTAQGPSEVHSTLHLGQKERGIQGCFSTPFLHRNSLSFLSPSSARLSLNPCKGDPRSSSATRSSSRWYTAFLPVPADSLHPKTQLRTFLGARWERRKYASVACGFRSEKRPDTFLGSCFVLKQVAVQYGSAIRPFTERSKRAQVLGAEKWSEESKPAEWIRGKETFQESDRGGTPLHDVDQDDTLIRRDAEAEHVQDEEIDATEDEKRAYRWMKAKREQKGKKQLRKEIRVTPRIADHDLQVKANRARQFILEKNQVTFTVQLRGRERSNPELYRPLLERIAGMVDDIAAPANAIKQQTNALSQLFQPRKKKCSSKLTSPPAGANPCSATEDLRESVEVSSEG</sequence>
<comment type="caution">
    <text evidence="6">The sequence shown here is derived from an EMBL/GenBank/DDBJ whole genome shotgun (WGS) entry which is preliminary data.</text>
</comment>
<evidence type="ECO:0000259" key="5">
    <source>
        <dbReference type="Pfam" id="PF00707"/>
    </source>
</evidence>
<dbReference type="InterPro" id="IPR036788">
    <property type="entry name" value="T_IF-3_C_sf"/>
</dbReference>
<dbReference type="GO" id="GO:0003743">
    <property type="term" value="F:translation initiation factor activity"/>
    <property type="evidence" value="ECO:0007669"/>
    <property type="project" value="UniProtKB-KW"/>
</dbReference>
<dbReference type="VEuPathDB" id="ToxoDB:TGP89_224235"/>
<evidence type="ECO:0000313" key="6">
    <source>
        <dbReference type="EMBL" id="KFG41122.1"/>
    </source>
</evidence>
<feature type="region of interest" description="Disordered" evidence="4">
    <location>
        <begin position="516"/>
        <end position="549"/>
    </location>
</feature>
<dbReference type="OrthoDB" id="354798at2759"/>
<organism evidence="6 7">
    <name type="scientific">Toxoplasma gondii p89</name>
    <dbReference type="NCBI Taxonomy" id="943119"/>
    <lineage>
        <taxon>Eukaryota</taxon>
        <taxon>Sar</taxon>
        <taxon>Alveolata</taxon>
        <taxon>Apicomplexa</taxon>
        <taxon>Conoidasida</taxon>
        <taxon>Coccidia</taxon>
        <taxon>Eucoccidiorida</taxon>
        <taxon>Eimeriorina</taxon>
        <taxon>Sarcocystidae</taxon>
        <taxon>Toxoplasma</taxon>
    </lineage>
</organism>
<comment type="similarity">
    <text evidence="1">Belongs to the IF-3 family.</text>
</comment>
<keyword evidence="3" id="KW-0648">Protein biosynthesis</keyword>
<evidence type="ECO:0000256" key="4">
    <source>
        <dbReference type="SAM" id="MobiDB-lite"/>
    </source>
</evidence>
<dbReference type="Pfam" id="PF00707">
    <property type="entry name" value="IF3_C"/>
    <property type="match status" value="1"/>
</dbReference>
<dbReference type="GO" id="GO:0032790">
    <property type="term" value="P:ribosome disassembly"/>
    <property type="evidence" value="ECO:0007669"/>
    <property type="project" value="TreeGrafter"/>
</dbReference>
<gene>
    <name evidence="6" type="ORF">TGP89_224235</name>
</gene>
<accession>A0A086K9Q4</accession>
<dbReference type="InterPro" id="IPR019815">
    <property type="entry name" value="Translation_initiation_fac_3_C"/>
</dbReference>
<evidence type="ECO:0000313" key="7">
    <source>
        <dbReference type="Proteomes" id="UP000028828"/>
    </source>
</evidence>
<evidence type="ECO:0000256" key="1">
    <source>
        <dbReference type="ARBA" id="ARBA00005439"/>
    </source>
</evidence>
<dbReference type="GO" id="GO:0005829">
    <property type="term" value="C:cytosol"/>
    <property type="evidence" value="ECO:0007669"/>
    <property type="project" value="TreeGrafter"/>
</dbReference>
<evidence type="ECO:0000256" key="3">
    <source>
        <dbReference type="ARBA" id="ARBA00022917"/>
    </source>
</evidence>
<evidence type="ECO:0000256" key="2">
    <source>
        <dbReference type="ARBA" id="ARBA00022540"/>
    </source>
</evidence>
<dbReference type="GO" id="GO:0043022">
    <property type="term" value="F:ribosome binding"/>
    <property type="evidence" value="ECO:0007669"/>
    <property type="project" value="TreeGrafter"/>
</dbReference>
<dbReference type="PANTHER" id="PTHR10938:SF0">
    <property type="entry name" value="TRANSLATION INITIATION FACTOR IF-3, MITOCHONDRIAL"/>
    <property type="match status" value="1"/>
</dbReference>
<dbReference type="GO" id="GO:0016020">
    <property type="term" value="C:membrane"/>
    <property type="evidence" value="ECO:0007669"/>
    <property type="project" value="TreeGrafter"/>
</dbReference>
<reference evidence="6 7" key="1">
    <citation type="submission" date="2014-03" db="EMBL/GenBank/DDBJ databases">
        <authorList>
            <person name="Sibley D."/>
            <person name="Venepally P."/>
            <person name="Karamycheva S."/>
            <person name="Hadjithomas M."/>
            <person name="Khan A."/>
            <person name="Brunk B."/>
            <person name="Roos D."/>
            <person name="Caler E."/>
            <person name="Lorenzi H."/>
        </authorList>
    </citation>
    <scope>NUCLEOTIDE SEQUENCE [LARGE SCALE GENOMIC DNA]</scope>
    <source>
        <strain evidence="7">p89</strain>
    </source>
</reference>
<dbReference type="SUPFAM" id="SSF55200">
    <property type="entry name" value="Translation initiation factor IF3, C-terminal domain"/>
    <property type="match status" value="1"/>
</dbReference>
<dbReference type="InterPro" id="IPR001288">
    <property type="entry name" value="Translation_initiation_fac_3"/>
</dbReference>